<dbReference type="SMART" id="SM00382">
    <property type="entry name" value="AAA"/>
    <property type="match status" value="1"/>
</dbReference>
<sequence length="668" mass="75888">MEDLFHFLTDGRLYYLGPNKTYMRLVVMTEEEKSFALNECHDNSETGNHLGVRGTRNKVIEGYFWPTLIKDVTDWKSVPVKVLVTHAPAAKDICPSQDLYPVMKEDLQQCNGIPIITTIEETTAPEETKPYFRVVVGNVQTLLDPPLSQQLLGRKSEADVNCIYKRYLLQELEVRKADLQYTKLKIRKLELEIKKMEKEEKCPFGALSIVNLPSNLEKETTHRYCANSFKLHRLPIPRPGEVLGLVGTNGIGKSTALKILAGKQKPNLGKYDAPPDWQEILAYFRGSELQNYFTKILEDDLKAIVKPQYVDQIPKTVKIITYCSVKDSKPRPHVYDLYVGEGLAILIFKRALLCCDWSDLLHLRDRNVEDLSGGELQRFACAVVCIQRADIFMFDEPSSYLDVKQRLRAAITIRSLISPDRYIIVVEHDLSVLDYLSDFICCLYGVPSAYGVVTMPFSVREGINIFLDGYVPTENLRFRETSLVFKVAETAAEEEVKKMCRYQYPNMCKSMGDFTLTITEGEFTDSEIMVMLGENGDVPILNVSYKPQKISPKFKGSVRALLHDKIRDAYTHPQFVTDVMKPMQIESIIDQDATPSPDVRHHPGRNTAYFSTPTPPFTSAGPINDSLFIVLSLRFIILFTDRIAERRTGNEPGGHHVFHMSSPCGRGR</sequence>
<feature type="domain" description="ABC transporter" evidence="3">
    <location>
        <begin position="216"/>
        <end position="469"/>
    </location>
</feature>
<proteinExistence type="predicted"/>
<dbReference type="PANTHER" id="PTHR19248">
    <property type="entry name" value="ATP-BINDING TRANSPORT PROTEIN-RELATED"/>
    <property type="match status" value="1"/>
</dbReference>
<dbReference type="EMBL" id="MU579904">
    <property type="protein sequence ID" value="KAI5609241.1"/>
    <property type="molecule type" value="Genomic_DNA"/>
</dbReference>
<dbReference type="SUPFAM" id="SSF52540">
    <property type="entry name" value="P-loop containing nucleoside triphosphate hydrolases"/>
    <property type="match status" value="1"/>
</dbReference>
<name>A0AAD5A3V0_SILAS</name>
<organism evidence="4 5">
    <name type="scientific">Silurus asotus</name>
    <name type="common">Amur catfish</name>
    <name type="synonym">Parasilurus asotus</name>
    <dbReference type="NCBI Taxonomy" id="30991"/>
    <lineage>
        <taxon>Eukaryota</taxon>
        <taxon>Metazoa</taxon>
        <taxon>Chordata</taxon>
        <taxon>Craniata</taxon>
        <taxon>Vertebrata</taxon>
        <taxon>Euteleostomi</taxon>
        <taxon>Actinopterygii</taxon>
        <taxon>Neopterygii</taxon>
        <taxon>Teleostei</taxon>
        <taxon>Ostariophysi</taxon>
        <taxon>Siluriformes</taxon>
        <taxon>Siluridae</taxon>
        <taxon>Silurus</taxon>
    </lineage>
</organism>
<dbReference type="InterPro" id="IPR013283">
    <property type="entry name" value="RLI1"/>
</dbReference>
<dbReference type="InterPro" id="IPR027417">
    <property type="entry name" value="P-loop_NTPase"/>
</dbReference>
<dbReference type="GO" id="GO:0016887">
    <property type="term" value="F:ATP hydrolysis activity"/>
    <property type="evidence" value="ECO:0007669"/>
    <property type="project" value="InterPro"/>
</dbReference>
<keyword evidence="1" id="KW-0547">Nucleotide-binding</keyword>
<dbReference type="InterPro" id="IPR041588">
    <property type="entry name" value="Integrase_H2C2"/>
</dbReference>
<dbReference type="InterPro" id="IPR003593">
    <property type="entry name" value="AAA+_ATPase"/>
</dbReference>
<dbReference type="PROSITE" id="PS50893">
    <property type="entry name" value="ABC_TRANSPORTER_2"/>
    <property type="match status" value="1"/>
</dbReference>
<dbReference type="InterPro" id="IPR003439">
    <property type="entry name" value="ABC_transporter-like_ATP-bd"/>
</dbReference>
<accession>A0AAD5A3V0</accession>
<reference evidence="4" key="1">
    <citation type="submission" date="2018-07" db="EMBL/GenBank/DDBJ databases">
        <title>Comparative genomics of catfishes provides insights into carnivory and benthic adaptation.</title>
        <authorList>
            <person name="Zhang Y."/>
            <person name="Wang D."/>
            <person name="Peng Z."/>
            <person name="Zheng S."/>
            <person name="Shao F."/>
            <person name="Tao W."/>
        </authorList>
    </citation>
    <scope>NUCLEOTIDE SEQUENCE</scope>
    <source>
        <strain evidence="4">Chongqing</strain>
    </source>
</reference>
<dbReference type="CDD" id="cd03236">
    <property type="entry name" value="ABC_RNaseL_inhibitor_domain1"/>
    <property type="match status" value="1"/>
</dbReference>
<dbReference type="InterPro" id="IPR034348">
    <property type="entry name" value="RLI_dom_1"/>
</dbReference>
<evidence type="ECO:0000313" key="5">
    <source>
        <dbReference type="Proteomes" id="UP001205998"/>
    </source>
</evidence>
<keyword evidence="2 4" id="KW-0067">ATP-binding</keyword>
<dbReference type="Pfam" id="PF00005">
    <property type="entry name" value="ABC_tran"/>
    <property type="match status" value="1"/>
</dbReference>
<dbReference type="PRINTS" id="PR01868">
    <property type="entry name" value="ABCEFAMILY"/>
</dbReference>
<dbReference type="Gene3D" id="1.10.340.70">
    <property type="match status" value="1"/>
</dbReference>
<dbReference type="GO" id="GO:0005524">
    <property type="term" value="F:ATP binding"/>
    <property type="evidence" value="ECO:0007669"/>
    <property type="project" value="UniProtKB-KW"/>
</dbReference>
<evidence type="ECO:0000313" key="4">
    <source>
        <dbReference type="EMBL" id="KAI5609241.1"/>
    </source>
</evidence>
<dbReference type="Proteomes" id="UP001205998">
    <property type="component" value="Unassembled WGS sequence"/>
</dbReference>
<gene>
    <name evidence="4" type="ORF">C0J50_6243</name>
</gene>
<evidence type="ECO:0000259" key="3">
    <source>
        <dbReference type="PROSITE" id="PS50893"/>
    </source>
</evidence>
<dbReference type="Gene3D" id="3.40.50.300">
    <property type="entry name" value="P-loop containing nucleotide triphosphate hydrolases"/>
    <property type="match status" value="1"/>
</dbReference>
<dbReference type="FunFam" id="3.40.50.300:FF:000152">
    <property type="entry name" value="ATP-binding cassette, sub-family E, member 1"/>
    <property type="match status" value="1"/>
</dbReference>
<keyword evidence="5" id="KW-1185">Reference proteome</keyword>
<comment type="caution">
    <text evidence="4">The sequence shown here is derived from an EMBL/GenBank/DDBJ whole genome shotgun (WGS) entry which is preliminary data.</text>
</comment>
<evidence type="ECO:0000256" key="2">
    <source>
        <dbReference type="ARBA" id="ARBA00022840"/>
    </source>
</evidence>
<protein>
    <submittedName>
        <fullName evidence="4">ATP-binding cassette sub-family E member 1</fullName>
    </submittedName>
</protein>
<evidence type="ECO:0000256" key="1">
    <source>
        <dbReference type="ARBA" id="ARBA00022741"/>
    </source>
</evidence>
<dbReference type="AlphaFoldDB" id="A0AAD5A3V0"/>
<dbReference type="Pfam" id="PF17921">
    <property type="entry name" value="Integrase_H2C2"/>
    <property type="match status" value="1"/>
</dbReference>